<keyword evidence="2" id="KW-1185">Reference proteome</keyword>
<dbReference type="InParanoid" id="A0A369JN37"/>
<gene>
    <name evidence="1" type="ORF">Hypma_009192</name>
</gene>
<organism evidence="1 2">
    <name type="scientific">Hypsizygus marmoreus</name>
    <name type="common">White beech mushroom</name>
    <name type="synonym">Agaricus marmoreus</name>
    <dbReference type="NCBI Taxonomy" id="39966"/>
    <lineage>
        <taxon>Eukaryota</taxon>
        <taxon>Fungi</taxon>
        <taxon>Dikarya</taxon>
        <taxon>Basidiomycota</taxon>
        <taxon>Agaricomycotina</taxon>
        <taxon>Agaricomycetes</taxon>
        <taxon>Agaricomycetidae</taxon>
        <taxon>Agaricales</taxon>
        <taxon>Tricholomatineae</taxon>
        <taxon>Lyophyllaceae</taxon>
        <taxon>Hypsizygus</taxon>
    </lineage>
</organism>
<dbReference type="STRING" id="39966.A0A369JN37"/>
<evidence type="ECO:0000313" key="2">
    <source>
        <dbReference type="Proteomes" id="UP000076154"/>
    </source>
</evidence>
<accession>A0A369JN37</accession>
<comment type="caution">
    <text evidence="1">The sequence shown here is derived from an EMBL/GenBank/DDBJ whole genome shotgun (WGS) entry which is preliminary data.</text>
</comment>
<proteinExistence type="predicted"/>
<name>A0A369JN37_HYPMA</name>
<sequence length="1339" mass="149930">MSTQHNVCVPMKLEAFRLNTAASHGPSRLAPISQPDYAHLRLDELLTHDVQKDVDLHNTARGPAFSDRITDLMTGEVKRNRLGIYIRWLIPRFYRTGLSVTQSSEQGAPDLRNKRGYRSVDEAQGVVDPQSPTYRQLPTRWAIVRHLLTKDPPDANVPEFQAFAIESDRLRQMEDLGPEVDIQVDVSPFVYMDRDRNSIDYQAETFIGFKQPLAESISDRSILRVPLSVLTSTNPLFIDYQPHNTNVFSMIDNFAYDDSTGGTAYLQSATANYYVMGWHSDANDDPCHLFDQQIPYPTHADRLDACFMQLAGTSDDTDNWMKSSLSLNEPTRVITHGALYDVEWQANGKPGNVPADVIARSYNECSPVSVGVNPVDALLAVTHTRALMIDKENEDNGNENSKPDPLAQDLLSLQTLVIKQQEDPDSQLQGADQLFTSYFVPAESGQRWHVSGAATSTDDKRPTVPSAQELSDLETVNTHQMALDLCTREMKWLQWQIWAEWWKYVSSHRQRPDDEREAVKNKVNDMVNRHTLLDIETQGWKQIMQEVVQRYNWETVTAPRYYSSRDPTMLLCGMKSGWPTDFSDLVKVRLDSQLVAVNDIYDAVPERWANIDSSLSAISQKLPAPLRDTAKALLTEFYALRPVPADTPHVRPSPDSKLLYPLYHDQDPSAASDSGDKPVWRDQWNGTQPWFPLFAEWEMEYFHIDVENWVLASRESYGPPKLFAKIKDGVDIKGVTNTQSVTGRSLVLPQTMSMLKNTVEQLVKNKSTKPEDMDAIHAAINKLQFLTLSISGLSGHLTTRQRGSHLSPTMYEPGYGPQPLVEAINASQGVIDENAIRLMFDTTMTPFGDFPDFEDATHSPFKPATHGQFRFTKLNIIDMFGQAVSAIDPSHGVLPNLLPYISKFYACQVDDSSDPPVPRTVRPGGTTSDVGAQFAQMGPAINQDSRLNAHYVKWEGNAWVPVTEYDNPIWGWLVVNYVDNGLQVFLPDGTFYREIRLGGPDGVSSGIRAWLPFKAPGDDTNIPPQLRALMRKLKNAHYLQEFFDVMAGALDDTMYTPNQYTGYLPAITGKPFALVNTGWSLELSHPPHINQSTSVPSSAAPEPSLESYGFQVKFGDPDRTFDGLLGYFREKSRMDFDLENFYTYFPGVDASESLTVLIEPDNYPALKPFYNSAGSSGLYDYNVKTPAQMLTEYNNRLEVFGMLVDPFTAIHGYTGIQLALEQSLKNITAFFHLGPIIMPHDAPPYDPAHELTSSSSLDNISDPPEGTPKFLVPSVAITDWAWLQPYAMSMEVDSITFNPFSLSAISGKPELGSTPYTAVEGYLYLKKPITSPGVSPAPA</sequence>
<dbReference type="EMBL" id="LUEZ02000046">
    <property type="protein sequence ID" value="RDB23649.1"/>
    <property type="molecule type" value="Genomic_DNA"/>
</dbReference>
<evidence type="ECO:0000313" key="1">
    <source>
        <dbReference type="EMBL" id="RDB23649.1"/>
    </source>
</evidence>
<protein>
    <submittedName>
        <fullName evidence="1">Uncharacterized protein</fullName>
    </submittedName>
</protein>
<dbReference type="OrthoDB" id="2992173at2759"/>
<dbReference type="Proteomes" id="UP000076154">
    <property type="component" value="Unassembled WGS sequence"/>
</dbReference>
<reference evidence="1" key="1">
    <citation type="submission" date="2018-04" db="EMBL/GenBank/DDBJ databases">
        <title>Whole genome sequencing of Hypsizygus marmoreus.</title>
        <authorList>
            <person name="Choi I.-G."/>
            <person name="Min B."/>
            <person name="Kim J.-G."/>
            <person name="Kim S."/>
            <person name="Oh Y.-L."/>
            <person name="Kong W.-S."/>
            <person name="Park H."/>
            <person name="Jeong J."/>
            <person name="Song E.-S."/>
        </authorList>
    </citation>
    <scope>NUCLEOTIDE SEQUENCE [LARGE SCALE GENOMIC DNA]</scope>
    <source>
        <strain evidence="1">51987-8</strain>
    </source>
</reference>